<dbReference type="AlphaFoldDB" id="A0A160TP45"/>
<reference evidence="2" key="1">
    <citation type="submission" date="2015-10" db="EMBL/GenBank/DDBJ databases">
        <authorList>
            <person name="Gilbert D.G."/>
        </authorList>
    </citation>
    <scope>NUCLEOTIDE SEQUENCE</scope>
</reference>
<feature type="compositionally biased region" description="Basic residues" evidence="1">
    <location>
        <begin position="146"/>
        <end position="157"/>
    </location>
</feature>
<evidence type="ECO:0000256" key="1">
    <source>
        <dbReference type="SAM" id="MobiDB-lite"/>
    </source>
</evidence>
<sequence>MGGCGAARFPQARRRSACPLRRTGVRASQRGAWPYPAHLVRGGDRPARQCRGRCRDARRADRGGAELGLYRQPARLAGRPGALGGAGGSGRGTAVRRAAPQPDPAFRRQADDDAAAPDRRRQGRPAGDDRPRGRGDGRGACDRAARRFPLHRRRRCAAWRQEAAARRGRTPPGRRAGAARRSAGHRR</sequence>
<feature type="compositionally biased region" description="Gly residues" evidence="1">
    <location>
        <begin position="81"/>
        <end position="91"/>
    </location>
</feature>
<accession>A0A160TP45</accession>
<dbReference type="EMBL" id="CZQE01000371">
    <property type="protein sequence ID" value="CUS46508.1"/>
    <property type="molecule type" value="Genomic_DNA"/>
</dbReference>
<feature type="compositionally biased region" description="Basic and acidic residues" evidence="1">
    <location>
        <begin position="105"/>
        <end position="145"/>
    </location>
</feature>
<protein>
    <submittedName>
        <fullName evidence="2">Uncharacterized protein</fullName>
    </submittedName>
</protein>
<feature type="compositionally biased region" description="Low complexity" evidence="1">
    <location>
        <begin position="170"/>
        <end position="181"/>
    </location>
</feature>
<proteinExistence type="predicted"/>
<evidence type="ECO:0000313" key="2">
    <source>
        <dbReference type="EMBL" id="CUS46508.1"/>
    </source>
</evidence>
<feature type="compositionally biased region" description="Basic and acidic residues" evidence="1">
    <location>
        <begin position="41"/>
        <end position="64"/>
    </location>
</feature>
<gene>
    <name evidence="2" type="ORF">MGWOODY_Smn3536</name>
</gene>
<feature type="region of interest" description="Disordered" evidence="1">
    <location>
        <begin position="1"/>
        <end position="187"/>
    </location>
</feature>
<organism evidence="2">
    <name type="scientific">hydrothermal vent metagenome</name>
    <dbReference type="NCBI Taxonomy" id="652676"/>
    <lineage>
        <taxon>unclassified sequences</taxon>
        <taxon>metagenomes</taxon>
        <taxon>ecological metagenomes</taxon>
    </lineage>
</organism>
<name>A0A160TP45_9ZZZZ</name>